<feature type="domain" description="C3H1-type" evidence="5">
    <location>
        <begin position="44"/>
        <end position="70"/>
    </location>
</feature>
<evidence type="ECO:0000256" key="3">
    <source>
        <dbReference type="PROSITE-ProRule" id="PRU00723"/>
    </source>
</evidence>
<evidence type="ECO:0000313" key="6">
    <source>
        <dbReference type="EMBL" id="GBB91549.1"/>
    </source>
</evidence>
<dbReference type="GO" id="GO:0003723">
    <property type="term" value="F:RNA binding"/>
    <property type="evidence" value="ECO:0007669"/>
    <property type="project" value="UniProtKB-UniRule"/>
</dbReference>
<dbReference type="PROSITE" id="PS50103">
    <property type="entry name" value="ZF_C3H1"/>
    <property type="match status" value="3"/>
</dbReference>
<dbReference type="Pfam" id="PF00642">
    <property type="entry name" value="zf-CCCH"/>
    <property type="match status" value="1"/>
</dbReference>
<comment type="function">
    <text evidence="4">Component of the cleavage factor I (CF I) involved in pre-mRNA 3'-end processing.</text>
</comment>
<dbReference type="EMBL" id="BEXD01000991">
    <property type="protein sequence ID" value="GBB91549.1"/>
    <property type="molecule type" value="Genomic_DNA"/>
</dbReference>
<keyword evidence="4" id="KW-0507">mRNA processing</keyword>
<dbReference type="STRING" id="94130.A0A2Z6R0J7"/>
<feature type="zinc finger region" description="C3H1-type" evidence="3">
    <location>
        <begin position="102"/>
        <end position="129"/>
    </location>
</feature>
<accession>A0A2Z6R0J7</accession>
<dbReference type="InterPro" id="IPR045348">
    <property type="entry name" value="CPSF4/Yth1"/>
</dbReference>
<proteinExistence type="inferred from homology"/>
<dbReference type="InterPro" id="IPR000571">
    <property type="entry name" value="Znf_CCCH"/>
</dbReference>
<dbReference type="GO" id="GO:0008270">
    <property type="term" value="F:zinc ion binding"/>
    <property type="evidence" value="ECO:0007669"/>
    <property type="project" value="UniProtKB-KW"/>
</dbReference>
<dbReference type="SMART" id="SM00356">
    <property type="entry name" value="ZnF_C3H1"/>
    <property type="match status" value="4"/>
</dbReference>
<feature type="domain" description="C3H1-type" evidence="5">
    <location>
        <begin position="131"/>
        <end position="153"/>
    </location>
</feature>
<dbReference type="Pfam" id="PF14608">
    <property type="entry name" value="zf-CCCH_2"/>
    <property type="match status" value="2"/>
</dbReference>
<protein>
    <recommendedName>
        <fullName evidence="4">mRNA 3'-end-processing protein</fullName>
    </recommendedName>
</protein>
<feature type="zinc finger region" description="C3H1-type" evidence="3">
    <location>
        <begin position="44"/>
        <end position="70"/>
    </location>
</feature>
<gene>
    <name evidence="6" type="ORF">RclHR1_18900002</name>
</gene>
<keyword evidence="4" id="KW-0539">Nucleus</keyword>
<comment type="similarity">
    <text evidence="1 4">Belongs to the CPSF4/YTH1 family.</text>
</comment>
<dbReference type="Gene3D" id="4.10.1000.10">
    <property type="entry name" value="Zinc finger, CCCH-type"/>
    <property type="match status" value="2"/>
</dbReference>
<keyword evidence="3 4" id="KW-0479">Metal-binding</keyword>
<evidence type="ECO:0000256" key="2">
    <source>
        <dbReference type="ARBA" id="ARBA00022737"/>
    </source>
</evidence>
<name>A0A2Z6R0J7_9GLOM</name>
<comment type="subcellular location">
    <subcellularLocation>
        <location evidence="4">Nucleus</location>
    </subcellularLocation>
</comment>
<evidence type="ECO:0000256" key="1">
    <source>
        <dbReference type="ARBA" id="ARBA00008907"/>
    </source>
</evidence>
<dbReference type="Proteomes" id="UP000247702">
    <property type="component" value="Unassembled WGS sequence"/>
</dbReference>
<keyword evidence="3 4" id="KW-0863">Zinc-finger</keyword>
<feature type="domain" description="C3H1-type" evidence="5">
    <location>
        <begin position="102"/>
        <end position="129"/>
    </location>
</feature>
<sequence length="178" mass="20949">MSKIDILNPNLYNFKLDFEQFIHDKIIPQKKVEQSHDTIKKRRNANDIVCKHWLIGSCFRINCPYLHSYEFNNMPLCPTLKKFGSCNREVCVFSHSQSVNSNKFRKECRSYERGFCKYGPTCKYKHTRRVLCDLYLTGFCTRGPTCPNAHPRHFINSLKSSSRVYRNTRKTLVMGLPN</sequence>
<evidence type="ECO:0000256" key="4">
    <source>
        <dbReference type="RuleBase" id="RU369008"/>
    </source>
</evidence>
<keyword evidence="7" id="KW-1185">Reference proteome</keyword>
<keyword evidence="3 4" id="KW-0862">Zinc</keyword>
<dbReference type="GO" id="GO:0031124">
    <property type="term" value="P:mRNA 3'-end processing"/>
    <property type="evidence" value="ECO:0007669"/>
    <property type="project" value="UniProtKB-UniRule"/>
</dbReference>
<comment type="caution">
    <text evidence="6">The sequence shown here is derived from an EMBL/GenBank/DDBJ whole genome shotgun (WGS) entry which is preliminary data.</text>
</comment>
<keyword evidence="4" id="KW-0694">RNA-binding</keyword>
<feature type="zinc finger region" description="C3H1-type" evidence="3">
    <location>
        <begin position="131"/>
        <end position="153"/>
    </location>
</feature>
<dbReference type="PANTHER" id="PTHR23102:SF24">
    <property type="entry name" value="CLEAVAGE AND POLYADENYLATION SPECIFICITY FACTOR SUBUNIT 4"/>
    <property type="match status" value="1"/>
</dbReference>
<evidence type="ECO:0000259" key="5">
    <source>
        <dbReference type="PROSITE" id="PS50103"/>
    </source>
</evidence>
<dbReference type="AlphaFoldDB" id="A0A2Z6R0J7"/>
<reference evidence="6 7" key="1">
    <citation type="submission" date="2017-11" db="EMBL/GenBank/DDBJ databases">
        <title>The genome of Rhizophagus clarus HR1 reveals common genetic basis of auxotrophy among arbuscular mycorrhizal fungi.</title>
        <authorList>
            <person name="Kobayashi Y."/>
        </authorList>
    </citation>
    <scope>NUCLEOTIDE SEQUENCE [LARGE SCALE GENOMIC DNA]</scope>
    <source>
        <strain evidence="6 7">HR1</strain>
    </source>
</reference>
<organism evidence="6 7">
    <name type="scientific">Rhizophagus clarus</name>
    <dbReference type="NCBI Taxonomy" id="94130"/>
    <lineage>
        <taxon>Eukaryota</taxon>
        <taxon>Fungi</taxon>
        <taxon>Fungi incertae sedis</taxon>
        <taxon>Mucoromycota</taxon>
        <taxon>Glomeromycotina</taxon>
        <taxon>Glomeromycetes</taxon>
        <taxon>Glomerales</taxon>
        <taxon>Glomeraceae</taxon>
        <taxon>Rhizophagus</taxon>
    </lineage>
</organism>
<dbReference type="PANTHER" id="PTHR23102">
    <property type="entry name" value="CLEAVAGE AND POLYADENYLATION SPECIFICITY FACTOR SUBUNIT 4-RELATED"/>
    <property type="match status" value="1"/>
</dbReference>
<evidence type="ECO:0000313" key="7">
    <source>
        <dbReference type="Proteomes" id="UP000247702"/>
    </source>
</evidence>
<keyword evidence="2 4" id="KW-0677">Repeat</keyword>
<dbReference type="GO" id="GO:0005634">
    <property type="term" value="C:nucleus"/>
    <property type="evidence" value="ECO:0007669"/>
    <property type="project" value="UniProtKB-SubCell"/>
</dbReference>